<dbReference type="InterPro" id="IPR043128">
    <property type="entry name" value="Rev_trsase/Diguanyl_cyclase"/>
</dbReference>
<dbReference type="Pfam" id="PF00990">
    <property type="entry name" value="GGDEF"/>
    <property type="match status" value="1"/>
</dbReference>
<dbReference type="Proteomes" id="UP000231501">
    <property type="component" value="Unassembled WGS sequence"/>
</dbReference>
<dbReference type="NCBIfam" id="TIGR00254">
    <property type="entry name" value="GGDEF"/>
    <property type="match status" value="1"/>
</dbReference>
<dbReference type="Gene3D" id="3.30.70.270">
    <property type="match status" value="1"/>
</dbReference>
<dbReference type="Pfam" id="PF17152">
    <property type="entry name" value="CHASE8"/>
    <property type="match status" value="1"/>
</dbReference>
<evidence type="ECO:0000313" key="5">
    <source>
        <dbReference type="Proteomes" id="UP000231501"/>
    </source>
</evidence>
<dbReference type="GO" id="GO:0052621">
    <property type="term" value="F:diguanylate cyclase activity"/>
    <property type="evidence" value="ECO:0007669"/>
    <property type="project" value="UniProtKB-EC"/>
</dbReference>
<gene>
    <name evidence="4" type="ORF">CS062_23220</name>
</gene>
<keyword evidence="2" id="KW-1133">Transmembrane helix</keyword>
<evidence type="ECO:0000256" key="2">
    <source>
        <dbReference type="SAM" id="Phobius"/>
    </source>
</evidence>
<evidence type="ECO:0000259" key="3">
    <source>
        <dbReference type="PROSITE" id="PS50887"/>
    </source>
</evidence>
<feature type="domain" description="GGDEF" evidence="3">
    <location>
        <begin position="209"/>
        <end position="233"/>
    </location>
</feature>
<dbReference type="PANTHER" id="PTHR45138:SF24">
    <property type="entry name" value="DIGUANYLATE CYCLASE DGCC-RELATED"/>
    <property type="match status" value="1"/>
</dbReference>
<accession>A0A2G9C2X6</accession>
<dbReference type="PROSITE" id="PS50887">
    <property type="entry name" value="GGDEF"/>
    <property type="match status" value="1"/>
</dbReference>
<dbReference type="InterPro" id="IPR050469">
    <property type="entry name" value="Diguanylate_Cyclase"/>
</dbReference>
<dbReference type="InterPro" id="IPR033417">
    <property type="entry name" value="CHASE8"/>
</dbReference>
<dbReference type="InterPro" id="IPR000160">
    <property type="entry name" value="GGDEF_dom"/>
</dbReference>
<dbReference type="GO" id="GO:1902201">
    <property type="term" value="P:negative regulation of bacterial-type flagellum-dependent cell motility"/>
    <property type="evidence" value="ECO:0007669"/>
    <property type="project" value="TreeGrafter"/>
</dbReference>
<keyword evidence="2" id="KW-0472">Membrane</keyword>
<feature type="transmembrane region" description="Helical" evidence="2">
    <location>
        <begin position="143"/>
        <end position="164"/>
    </location>
</feature>
<feature type="transmembrane region" description="Helical" evidence="2">
    <location>
        <begin position="12"/>
        <end position="35"/>
    </location>
</feature>
<evidence type="ECO:0000313" key="4">
    <source>
        <dbReference type="EMBL" id="PIM50770.1"/>
    </source>
</evidence>
<sequence>MNPKILDALERWRELAVSLAALLTFALLLSVMQYWRLQQRQLEDLRTQAGIVAQTASAALVFDSRDEAGEILQALRQNPATLRARLLKRDGLPAAVYIRPAAQRSRLEAWAGQVSLEVPVIADGRAVGSLSVDASRLPMWWDLAQFIGATLGTLAATAGLAWLLSKRLRAQMKEAERRTRYLARFDALTDLPNREHLRTLLEKALRLDGGAALLLLDLDNFTQINDQFGHAAG</sequence>
<dbReference type="SUPFAM" id="SSF55073">
    <property type="entry name" value="Nucleotide cyclase"/>
    <property type="match status" value="1"/>
</dbReference>
<dbReference type="GO" id="GO:0005886">
    <property type="term" value="C:plasma membrane"/>
    <property type="evidence" value="ECO:0007669"/>
    <property type="project" value="TreeGrafter"/>
</dbReference>
<dbReference type="EC" id="2.7.7.65" evidence="1"/>
<keyword evidence="5" id="KW-1185">Reference proteome</keyword>
<proteinExistence type="predicted"/>
<dbReference type="InterPro" id="IPR029787">
    <property type="entry name" value="Nucleotide_cyclase"/>
</dbReference>
<dbReference type="AlphaFoldDB" id="A0A2G9C2X6"/>
<dbReference type="GO" id="GO:0043709">
    <property type="term" value="P:cell adhesion involved in single-species biofilm formation"/>
    <property type="evidence" value="ECO:0007669"/>
    <property type="project" value="TreeGrafter"/>
</dbReference>
<comment type="caution">
    <text evidence="4">The sequence shown here is derived from an EMBL/GenBank/DDBJ whole genome shotgun (WGS) entry which is preliminary data.</text>
</comment>
<name>A0A2G9C2X6_9BURK</name>
<organism evidence="4 5">
    <name type="scientific">Roseateles chitinivorans</name>
    <dbReference type="NCBI Taxonomy" id="2917965"/>
    <lineage>
        <taxon>Bacteria</taxon>
        <taxon>Pseudomonadati</taxon>
        <taxon>Pseudomonadota</taxon>
        <taxon>Betaproteobacteria</taxon>
        <taxon>Burkholderiales</taxon>
        <taxon>Sphaerotilaceae</taxon>
        <taxon>Roseateles</taxon>
    </lineage>
</organism>
<reference evidence="4 5" key="1">
    <citation type="submission" date="2017-11" db="EMBL/GenBank/DDBJ databases">
        <title>Draft genome sequence of Mitsuaria sp. HWN-4.</title>
        <authorList>
            <person name="Gundlapally S.R."/>
        </authorList>
    </citation>
    <scope>NUCLEOTIDE SEQUENCE [LARGE SCALE GENOMIC DNA]</scope>
    <source>
        <strain evidence="4 5">HWN-4</strain>
    </source>
</reference>
<feature type="non-terminal residue" evidence="4">
    <location>
        <position position="233"/>
    </location>
</feature>
<keyword evidence="2" id="KW-0812">Transmembrane</keyword>
<dbReference type="RefSeq" id="WP_143742475.1">
    <property type="nucleotide sequence ID" value="NZ_PEOG01000100.1"/>
</dbReference>
<dbReference type="PANTHER" id="PTHR45138">
    <property type="entry name" value="REGULATORY COMPONENTS OF SENSORY TRANSDUCTION SYSTEM"/>
    <property type="match status" value="1"/>
</dbReference>
<protein>
    <recommendedName>
        <fullName evidence="1">diguanylate cyclase</fullName>
        <ecNumber evidence="1">2.7.7.65</ecNumber>
    </recommendedName>
</protein>
<evidence type="ECO:0000256" key="1">
    <source>
        <dbReference type="ARBA" id="ARBA00012528"/>
    </source>
</evidence>
<dbReference type="EMBL" id="PEOG01000100">
    <property type="protein sequence ID" value="PIM50770.1"/>
    <property type="molecule type" value="Genomic_DNA"/>
</dbReference>